<evidence type="ECO:0000259" key="1">
    <source>
        <dbReference type="Pfam" id="PF07589"/>
    </source>
</evidence>
<evidence type="ECO:0000313" key="3">
    <source>
        <dbReference type="Proteomes" id="UP000193334"/>
    </source>
</evidence>
<protein>
    <submittedName>
        <fullName evidence="2">PEP-CTERM protein-sorting domain-containing protein</fullName>
    </submittedName>
</protein>
<dbReference type="InterPro" id="IPR013424">
    <property type="entry name" value="Ice-binding_C"/>
</dbReference>
<dbReference type="EMBL" id="CP021023">
    <property type="protein sequence ID" value="ARN56672.1"/>
    <property type="molecule type" value="Genomic_DNA"/>
</dbReference>
<dbReference type="NCBIfam" id="TIGR02595">
    <property type="entry name" value="PEP_CTERM"/>
    <property type="match status" value="1"/>
</dbReference>
<proteinExistence type="predicted"/>
<sequence>MFIKDSNEKSILKSVFALVAFILLVSYANAEYVMIDDFSEGNVTKTSQGNQSEWSNNGLNVLGGVRDGSVGCESSEADGRSTANISNGLFAVTTNHKAAPSIYLSYDGLAGWGNHLDDDPFNDSLSPSQDLTAGGADAFSIEFVHADEGDSGVAFFNDVLLTVKMEGQSSLYQYNANTEANSWMDTNYNLISESNPMAFEVEFAKLGNGTSTDIDMAKVEAVGLHICSENYDLEYTLNSFSTVPEPATLALLGSGLIMLRRKRR</sequence>
<dbReference type="KEGG" id="pbp:STSP1_01061"/>
<reference evidence="3" key="1">
    <citation type="submission" date="2017-04" db="EMBL/GenBank/DDBJ databases">
        <title>Comparative genomics and description of representatives of a novel lineage of planctomycetes thriving in anoxic sediments.</title>
        <authorList>
            <person name="Spring S."/>
            <person name="Bunk B."/>
            <person name="Sproer C."/>
        </authorList>
    </citation>
    <scope>NUCLEOTIDE SEQUENCE [LARGE SCALE GENOMIC DNA]</scope>
    <source>
        <strain evidence="3">ST-PulAB-D4</strain>
    </source>
</reference>
<gene>
    <name evidence="2" type="ORF">STSP1_01061</name>
</gene>
<accession>A0A1W6LLP5</accession>
<feature type="domain" description="Ice-binding protein C-terminal" evidence="1">
    <location>
        <begin position="242"/>
        <end position="263"/>
    </location>
</feature>
<dbReference type="AlphaFoldDB" id="A0A1W6LLP5"/>
<organism evidence="2 3">
    <name type="scientific">Sedimentisphaera salicampi</name>
    <dbReference type="NCBI Taxonomy" id="1941349"/>
    <lineage>
        <taxon>Bacteria</taxon>
        <taxon>Pseudomonadati</taxon>
        <taxon>Planctomycetota</taxon>
        <taxon>Phycisphaerae</taxon>
        <taxon>Sedimentisphaerales</taxon>
        <taxon>Sedimentisphaeraceae</taxon>
        <taxon>Sedimentisphaera</taxon>
    </lineage>
</organism>
<dbReference type="RefSeq" id="WP_085755361.1">
    <property type="nucleotide sequence ID" value="NZ_CP021023.1"/>
</dbReference>
<dbReference type="Pfam" id="PF07589">
    <property type="entry name" value="PEP-CTERM"/>
    <property type="match status" value="1"/>
</dbReference>
<keyword evidence="3" id="KW-1185">Reference proteome</keyword>
<name>A0A1W6LLP5_9BACT</name>
<evidence type="ECO:0000313" key="2">
    <source>
        <dbReference type="EMBL" id="ARN56672.1"/>
    </source>
</evidence>
<dbReference type="Proteomes" id="UP000193334">
    <property type="component" value="Chromosome"/>
</dbReference>